<reference evidence="2 3" key="1">
    <citation type="submission" date="2024-11" db="EMBL/GenBank/DDBJ databases">
        <title>Chromosome-level genome assembly of the freshwater bivalve Anodonta woodiana.</title>
        <authorList>
            <person name="Chen X."/>
        </authorList>
    </citation>
    <scope>NUCLEOTIDE SEQUENCE [LARGE SCALE GENOMIC DNA]</scope>
    <source>
        <strain evidence="2">MN2024</strain>
        <tissue evidence="2">Gills</tissue>
    </source>
</reference>
<accession>A0ABD3WMR3</accession>
<evidence type="ECO:0000313" key="2">
    <source>
        <dbReference type="EMBL" id="KAL3875259.1"/>
    </source>
</evidence>
<comment type="caution">
    <text evidence="2">The sequence shown here is derived from an EMBL/GenBank/DDBJ whole genome shotgun (WGS) entry which is preliminary data.</text>
</comment>
<evidence type="ECO:0000313" key="3">
    <source>
        <dbReference type="Proteomes" id="UP001634394"/>
    </source>
</evidence>
<sequence length="129" mass="14571">MLLVCCLLLWRIQVKLSGIYFVDDLSITTNFAESMSYHPYLFTAILKFIFSLKPDGYVEKSQTCVLATNLQDLALMVGVSPKDQQNLEDVFTAVAEGDERPLLRLGMPRSNWMDVQFMLNKLIEGGLSS</sequence>
<organism evidence="2 3">
    <name type="scientific">Sinanodonta woodiana</name>
    <name type="common">Chinese pond mussel</name>
    <name type="synonym">Anodonta woodiana</name>
    <dbReference type="NCBI Taxonomy" id="1069815"/>
    <lineage>
        <taxon>Eukaryota</taxon>
        <taxon>Metazoa</taxon>
        <taxon>Spiralia</taxon>
        <taxon>Lophotrochozoa</taxon>
        <taxon>Mollusca</taxon>
        <taxon>Bivalvia</taxon>
        <taxon>Autobranchia</taxon>
        <taxon>Heteroconchia</taxon>
        <taxon>Palaeoheterodonta</taxon>
        <taxon>Unionida</taxon>
        <taxon>Unionoidea</taxon>
        <taxon>Unionidae</taxon>
        <taxon>Unioninae</taxon>
        <taxon>Sinanodonta</taxon>
    </lineage>
</organism>
<feature type="signal peptide" evidence="1">
    <location>
        <begin position="1"/>
        <end position="17"/>
    </location>
</feature>
<gene>
    <name evidence="2" type="ORF">ACJMK2_038183</name>
</gene>
<keyword evidence="1" id="KW-0732">Signal</keyword>
<keyword evidence="3" id="KW-1185">Reference proteome</keyword>
<evidence type="ECO:0000256" key="1">
    <source>
        <dbReference type="SAM" id="SignalP"/>
    </source>
</evidence>
<dbReference type="EMBL" id="JBJQND010000006">
    <property type="protein sequence ID" value="KAL3875259.1"/>
    <property type="molecule type" value="Genomic_DNA"/>
</dbReference>
<dbReference type="Proteomes" id="UP001634394">
    <property type="component" value="Unassembled WGS sequence"/>
</dbReference>
<proteinExistence type="predicted"/>
<dbReference type="AlphaFoldDB" id="A0ABD3WMR3"/>
<name>A0ABD3WMR3_SINWO</name>
<protein>
    <submittedName>
        <fullName evidence="2">Uncharacterized protein</fullName>
    </submittedName>
</protein>
<feature type="chain" id="PRO_5044813534" evidence="1">
    <location>
        <begin position="18"/>
        <end position="129"/>
    </location>
</feature>